<name>I1CDI2_RHIO9</name>
<dbReference type="AlphaFoldDB" id="I1CDI2"/>
<sequence>MPLSVLDLVTIVSEEDKERGWGWVRRSSHSNSRMIRYSISKRLIDRGEFSRESFDRPGQ</sequence>
<dbReference type="Proteomes" id="UP000009138">
    <property type="component" value="Unassembled WGS sequence"/>
</dbReference>
<keyword evidence="2" id="KW-1185">Reference proteome</keyword>
<reference evidence="1 2" key="1">
    <citation type="journal article" date="2009" name="PLoS Genet.">
        <title>Genomic analysis of the basal lineage fungus Rhizopus oryzae reveals a whole-genome duplication.</title>
        <authorList>
            <person name="Ma L.-J."/>
            <person name="Ibrahim A.S."/>
            <person name="Skory C."/>
            <person name="Grabherr M.G."/>
            <person name="Burger G."/>
            <person name="Butler M."/>
            <person name="Elias M."/>
            <person name="Idnurm A."/>
            <person name="Lang B.F."/>
            <person name="Sone T."/>
            <person name="Abe A."/>
            <person name="Calvo S.E."/>
            <person name="Corrochano L.M."/>
            <person name="Engels R."/>
            <person name="Fu J."/>
            <person name="Hansberg W."/>
            <person name="Kim J.-M."/>
            <person name="Kodira C.D."/>
            <person name="Koehrsen M.J."/>
            <person name="Liu B."/>
            <person name="Miranda-Saavedra D."/>
            <person name="O'Leary S."/>
            <person name="Ortiz-Castellanos L."/>
            <person name="Poulter R."/>
            <person name="Rodriguez-Romero J."/>
            <person name="Ruiz-Herrera J."/>
            <person name="Shen Y.-Q."/>
            <person name="Zeng Q."/>
            <person name="Galagan J."/>
            <person name="Birren B.W."/>
            <person name="Cuomo C.A."/>
            <person name="Wickes B.L."/>
        </authorList>
    </citation>
    <scope>NUCLEOTIDE SEQUENCE [LARGE SCALE GENOMIC DNA]</scope>
    <source>
        <strain evidence="2">RA 99-880 / ATCC MYA-4621 / FGSC 9543 / NRRL 43880</strain>
    </source>
</reference>
<dbReference type="VEuPathDB" id="FungiDB:RO3G_11223"/>
<evidence type="ECO:0000313" key="1">
    <source>
        <dbReference type="EMBL" id="EIE86512.1"/>
    </source>
</evidence>
<proteinExistence type="predicted"/>
<protein>
    <submittedName>
        <fullName evidence="1">Uncharacterized protein</fullName>
    </submittedName>
</protein>
<organism evidence="1 2">
    <name type="scientific">Rhizopus delemar (strain RA 99-880 / ATCC MYA-4621 / FGSC 9543 / NRRL 43880)</name>
    <name type="common">Mucormycosis agent</name>
    <name type="synonym">Rhizopus arrhizus var. delemar</name>
    <dbReference type="NCBI Taxonomy" id="246409"/>
    <lineage>
        <taxon>Eukaryota</taxon>
        <taxon>Fungi</taxon>
        <taxon>Fungi incertae sedis</taxon>
        <taxon>Mucoromycota</taxon>
        <taxon>Mucoromycotina</taxon>
        <taxon>Mucoromycetes</taxon>
        <taxon>Mucorales</taxon>
        <taxon>Mucorineae</taxon>
        <taxon>Rhizopodaceae</taxon>
        <taxon>Rhizopus</taxon>
    </lineage>
</organism>
<dbReference type="InParanoid" id="I1CDI2"/>
<gene>
    <name evidence="1" type="ORF">RO3G_11223</name>
</gene>
<dbReference type="EMBL" id="CH476740">
    <property type="protein sequence ID" value="EIE86512.1"/>
    <property type="molecule type" value="Genomic_DNA"/>
</dbReference>
<evidence type="ECO:0000313" key="2">
    <source>
        <dbReference type="Proteomes" id="UP000009138"/>
    </source>
</evidence>
<dbReference type="RefSeq" id="XP_067521908.1">
    <property type="nucleotide sequence ID" value="XM_067665807.1"/>
</dbReference>
<dbReference type="GeneID" id="93618188"/>
<accession>I1CDI2</accession>